<dbReference type="InterPro" id="IPR000073">
    <property type="entry name" value="AB_hydrolase_1"/>
</dbReference>
<gene>
    <name evidence="2" type="ORF">tinsulaeT_00050</name>
</gene>
<proteinExistence type="predicted"/>
<evidence type="ECO:0000313" key="2">
    <source>
        <dbReference type="EMBL" id="GLX76665.1"/>
    </source>
</evidence>
<dbReference type="InterPro" id="IPR029058">
    <property type="entry name" value="AB_hydrolase_fold"/>
</dbReference>
<dbReference type="InterPro" id="IPR050266">
    <property type="entry name" value="AB_hydrolase_sf"/>
</dbReference>
<dbReference type="Proteomes" id="UP001157186">
    <property type="component" value="Unassembled WGS sequence"/>
</dbReference>
<evidence type="ECO:0000313" key="3">
    <source>
        <dbReference type="Proteomes" id="UP001157186"/>
    </source>
</evidence>
<dbReference type="RefSeq" id="WP_284242457.1">
    <property type="nucleotide sequence ID" value="NZ_BSST01000001.1"/>
</dbReference>
<dbReference type="Pfam" id="PF12697">
    <property type="entry name" value="Abhydrolase_6"/>
    <property type="match status" value="1"/>
</dbReference>
<dbReference type="SUPFAM" id="SSF53474">
    <property type="entry name" value="alpha/beta-Hydrolases"/>
    <property type="match status" value="1"/>
</dbReference>
<comment type="caution">
    <text evidence="2">The sequence shown here is derived from an EMBL/GenBank/DDBJ whole genome shotgun (WGS) entry which is preliminary data.</text>
</comment>
<reference evidence="2 3" key="1">
    <citation type="submission" date="2023-03" db="EMBL/GenBank/DDBJ databases">
        <title>Draft genome sequence of Thalassotalea insulae KCTC 62186T.</title>
        <authorList>
            <person name="Sawabe T."/>
        </authorList>
    </citation>
    <scope>NUCLEOTIDE SEQUENCE [LARGE SCALE GENOMIC DNA]</scope>
    <source>
        <strain evidence="2 3">KCTC 62186</strain>
    </source>
</reference>
<organism evidence="2 3">
    <name type="scientific">Thalassotalea insulae</name>
    <dbReference type="NCBI Taxonomy" id="2056778"/>
    <lineage>
        <taxon>Bacteria</taxon>
        <taxon>Pseudomonadati</taxon>
        <taxon>Pseudomonadota</taxon>
        <taxon>Gammaproteobacteria</taxon>
        <taxon>Alteromonadales</taxon>
        <taxon>Colwelliaceae</taxon>
        <taxon>Thalassotalea</taxon>
    </lineage>
</organism>
<evidence type="ECO:0000259" key="1">
    <source>
        <dbReference type="Pfam" id="PF12697"/>
    </source>
</evidence>
<keyword evidence="3" id="KW-1185">Reference proteome</keyword>
<dbReference type="EMBL" id="BSST01000001">
    <property type="protein sequence ID" value="GLX76665.1"/>
    <property type="molecule type" value="Genomic_DNA"/>
</dbReference>
<dbReference type="Gene3D" id="3.40.50.1820">
    <property type="entry name" value="alpha/beta hydrolase"/>
    <property type="match status" value="1"/>
</dbReference>
<feature type="domain" description="AB hydrolase-1" evidence="1">
    <location>
        <begin position="69"/>
        <end position="329"/>
    </location>
</feature>
<accession>A0ABQ6GKW7</accession>
<protein>
    <recommendedName>
        <fullName evidence="1">AB hydrolase-1 domain-containing protein</fullName>
    </recommendedName>
</protein>
<dbReference type="PANTHER" id="PTHR43798:SF33">
    <property type="entry name" value="HYDROLASE, PUTATIVE (AFU_ORTHOLOGUE AFUA_2G14860)-RELATED"/>
    <property type="match status" value="1"/>
</dbReference>
<dbReference type="PANTHER" id="PTHR43798">
    <property type="entry name" value="MONOACYLGLYCEROL LIPASE"/>
    <property type="match status" value="1"/>
</dbReference>
<name>A0ABQ6GKW7_9GAMM</name>
<sequence length="345" mass="38747">MAKSKNKLWLILFSAFIILCFLIGVFAENSAKKQALIDFPPVGKMIDIGGRSIHLDCRGEGNPIVVFESGLDTSGSLSWSLVHDEIAKFTRACAYDRAGMMWSDERSTSEELLGKAIAEDLNKTMTIAGEKPPYVLVGHSFGGPYITIFTKYFGSSVAGLVFVDTSHPDQVSIFKEFEEPLMNRISYVFMDFFEPMWAYAGLTRYFAKLNDGRLNNQSLKDEQVIDAYSPSSGLALTQESKAYEQTLNEAGSFRDFGNRPVFVIGAIANYEKMSDDELSEYGMSRKQLSSLIEKDLFTHKEQASWSTRSELKILYKADHYVQFEQPEIVINSVLSIVQKVRLKGT</sequence>